<feature type="compositionally biased region" description="Low complexity" evidence="15">
    <location>
        <begin position="294"/>
        <end position="309"/>
    </location>
</feature>
<evidence type="ECO:0000256" key="8">
    <source>
        <dbReference type="ARBA" id="ARBA00023125"/>
    </source>
</evidence>
<dbReference type="FunFam" id="3.30.160.60:FF:000089">
    <property type="entry name" value="DNA-binding protein creA"/>
    <property type="match status" value="1"/>
</dbReference>
<dbReference type="PROSITE" id="PS00028">
    <property type="entry name" value="ZINC_FINGER_C2H2_1"/>
    <property type="match status" value="2"/>
</dbReference>
<evidence type="ECO:0000256" key="15">
    <source>
        <dbReference type="SAM" id="MobiDB-lite"/>
    </source>
</evidence>
<feature type="compositionally biased region" description="Polar residues" evidence="15">
    <location>
        <begin position="398"/>
        <end position="418"/>
    </location>
</feature>
<dbReference type="Gene3D" id="3.30.160.60">
    <property type="entry name" value="Classic Zinc Finger"/>
    <property type="match status" value="2"/>
</dbReference>
<evidence type="ECO:0000256" key="11">
    <source>
        <dbReference type="ARBA" id="ARBA00038023"/>
    </source>
</evidence>
<evidence type="ECO:0000259" key="16">
    <source>
        <dbReference type="PROSITE" id="PS50157"/>
    </source>
</evidence>
<dbReference type="FunFam" id="3.30.160.60:FF:000152">
    <property type="entry name" value="DNA-binding protein creA"/>
    <property type="match status" value="1"/>
</dbReference>
<dbReference type="RefSeq" id="XP_018211185.1">
    <property type="nucleotide sequence ID" value="XM_018356095.1"/>
</dbReference>
<feature type="compositionally biased region" description="Low complexity" evidence="15">
    <location>
        <begin position="196"/>
        <end position="205"/>
    </location>
</feature>
<comment type="function">
    <text evidence="12">Involved in glucose repression of glucose metabolism genes.</text>
</comment>
<keyword evidence="14" id="KW-0175">Coiled coil</keyword>
<keyword evidence="6" id="KW-0862">Zinc</keyword>
<name>A0A1B7SIQ0_9ASCO</name>
<evidence type="ECO:0000256" key="14">
    <source>
        <dbReference type="SAM" id="Coils"/>
    </source>
</evidence>
<dbReference type="Pfam" id="PF00096">
    <property type="entry name" value="zf-C2H2"/>
    <property type="match status" value="2"/>
</dbReference>
<feature type="region of interest" description="Disordered" evidence="15">
    <location>
        <begin position="398"/>
        <end position="425"/>
    </location>
</feature>
<gene>
    <name evidence="17" type="ORF">OGATHE_004377</name>
</gene>
<feature type="compositionally biased region" description="Polar residues" evidence="15">
    <location>
        <begin position="1"/>
        <end position="23"/>
    </location>
</feature>
<sequence length="480" mass="51802">MSSKIPPESQTTFRMATSVSSVATPDRAGDAKIKREASAEPRPDTDRASPNGSAVTPATQNPSANANLKKKVPPSDLPRPYKCPMCDKAFHRLEHQTRHIRTHTGEKPHQCNFPGCFKRFSRSDELTRHSRIHTNPNSRRKNAHNPDWELTDAINQSSRPAYMKKSSSTSRIPKQALVTESKPAAKQKKDESVLEQPQPQKPQLQTAKSLLDINVLATAASQELQNLQQQKQQAQQAQLAAAALVSGPSELQYVKSLPSLSEYFHNNHQQPQPQQPQPPPSVSSGAHARPPPLNSLSTLRLTPLRTPSTGSLPQLHSSGSGSATVYNNSASSSNLSSLARSFSSTDLSSADHRLPQPQFKKSRPNSPAIPTSPTATMIASKDSSAALHLLGLSSMPQAPSLHQRQATPDGTPLQTPSVSPKLYPSASLSSIPSGVNLNSSLATVSSLMSSSLNSKSTVQLPSLRSLKLDLPEDMLTEEKS</sequence>
<feature type="compositionally biased region" description="Polar residues" evidence="15">
    <location>
        <begin position="364"/>
        <end position="375"/>
    </location>
</feature>
<dbReference type="GO" id="GO:0000433">
    <property type="term" value="P:carbon catabolite repression of transcription from RNA polymerase II promoter by glucose"/>
    <property type="evidence" value="ECO:0007669"/>
    <property type="project" value="TreeGrafter"/>
</dbReference>
<dbReference type="InterPro" id="IPR036236">
    <property type="entry name" value="Znf_C2H2_sf"/>
</dbReference>
<reference evidence="17" key="2">
    <citation type="submission" date="2021-01" db="EMBL/GenBank/DDBJ databases">
        <authorList>
            <person name="Schikora-Tamarit M.A."/>
        </authorList>
    </citation>
    <scope>NUCLEOTIDE SEQUENCE</scope>
    <source>
        <strain evidence="17">NCAIM Y.01608</strain>
    </source>
</reference>
<evidence type="ECO:0000256" key="2">
    <source>
        <dbReference type="ARBA" id="ARBA00022491"/>
    </source>
</evidence>
<dbReference type="PANTHER" id="PTHR47428">
    <property type="entry name" value="REGULATORY PROTEIN MIG1-RELATED"/>
    <property type="match status" value="1"/>
</dbReference>
<protein>
    <recommendedName>
        <fullName evidence="13">Regulatory protein MIG1</fullName>
    </recommendedName>
</protein>
<feature type="compositionally biased region" description="Polar residues" evidence="15">
    <location>
        <begin position="310"/>
        <end position="323"/>
    </location>
</feature>
<feature type="region of interest" description="Disordered" evidence="15">
    <location>
        <begin position="127"/>
        <end position="205"/>
    </location>
</feature>
<dbReference type="GO" id="GO:0005634">
    <property type="term" value="C:nucleus"/>
    <property type="evidence" value="ECO:0007669"/>
    <property type="project" value="UniProtKB-SubCell"/>
</dbReference>
<feature type="region of interest" description="Disordered" evidence="15">
    <location>
        <begin position="346"/>
        <end position="375"/>
    </location>
</feature>
<feature type="compositionally biased region" description="Basic and acidic residues" evidence="15">
    <location>
        <begin position="27"/>
        <end position="47"/>
    </location>
</feature>
<feature type="region of interest" description="Disordered" evidence="15">
    <location>
        <begin position="264"/>
        <end position="323"/>
    </location>
</feature>
<evidence type="ECO:0000256" key="1">
    <source>
        <dbReference type="ARBA" id="ARBA00004123"/>
    </source>
</evidence>
<evidence type="ECO:0000256" key="7">
    <source>
        <dbReference type="ARBA" id="ARBA00023015"/>
    </source>
</evidence>
<evidence type="ECO:0000256" key="13">
    <source>
        <dbReference type="ARBA" id="ARBA00068528"/>
    </source>
</evidence>
<feature type="domain" description="C2H2-type" evidence="16">
    <location>
        <begin position="81"/>
        <end position="108"/>
    </location>
</feature>
<feature type="compositionally biased region" description="Polar residues" evidence="15">
    <location>
        <begin position="153"/>
        <end position="172"/>
    </location>
</feature>
<feature type="coiled-coil region" evidence="14">
    <location>
        <begin position="210"/>
        <end position="244"/>
    </location>
</feature>
<keyword evidence="10" id="KW-0539">Nucleus</keyword>
<keyword evidence="7" id="KW-0805">Transcription regulation</keyword>
<evidence type="ECO:0000313" key="17">
    <source>
        <dbReference type="EMBL" id="KAH3662801.1"/>
    </source>
</evidence>
<dbReference type="InterPro" id="IPR051007">
    <property type="entry name" value="creA/MIG_C2H2-ZnF"/>
</dbReference>
<dbReference type="InterPro" id="IPR013087">
    <property type="entry name" value="Znf_C2H2_type"/>
</dbReference>
<feature type="domain" description="C2H2-type" evidence="16">
    <location>
        <begin position="109"/>
        <end position="138"/>
    </location>
</feature>
<comment type="subcellular location">
    <subcellularLocation>
        <location evidence="1">Nucleus</location>
    </subcellularLocation>
</comment>
<dbReference type="EMBL" id="JAEUBD010001266">
    <property type="protein sequence ID" value="KAH3662801.1"/>
    <property type="molecule type" value="Genomic_DNA"/>
</dbReference>
<keyword evidence="9" id="KW-0804">Transcription</keyword>
<dbReference type="AlphaFoldDB" id="A0A1B7SIQ0"/>
<accession>A0A1B7SIQ0</accession>
<evidence type="ECO:0000256" key="10">
    <source>
        <dbReference type="ARBA" id="ARBA00023242"/>
    </source>
</evidence>
<dbReference type="SUPFAM" id="SSF57667">
    <property type="entry name" value="beta-beta-alpha zinc fingers"/>
    <property type="match status" value="1"/>
</dbReference>
<evidence type="ECO:0000256" key="5">
    <source>
        <dbReference type="ARBA" id="ARBA00022771"/>
    </source>
</evidence>
<evidence type="ECO:0000256" key="9">
    <source>
        <dbReference type="ARBA" id="ARBA00023163"/>
    </source>
</evidence>
<dbReference type="Proteomes" id="UP000788993">
    <property type="component" value="Unassembled WGS sequence"/>
</dbReference>
<proteinExistence type="inferred from homology"/>
<evidence type="ECO:0000256" key="3">
    <source>
        <dbReference type="ARBA" id="ARBA00022723"/>
    </source>
</evidence>
<keyword evidence="18" id="KW-1185">Reference proteome</keyword>
<evidence type="ECO:0000313" key="18">
    <source>
        <dbReference type="Proteomes" id="UP000788993"/>
    </source>
</evidence>
<dbReference type="PANTHER" id="PTHR47428:SF1">
    <property type="entry name" value="REGULATORY PROTEIN MIG1-RELATED"/>
    <property type="match status" value="1"/>
</dbReference>
<keyword evidence="8" id="KW-0238">DNA-binding</keyword>
<comment type="similarity">
    <text evidence="11">Belongs to the creA/MIG C2H2-type zinc-finger protein family.</text>
</comment>
<dbReference type="SMART" id="SM00355">
    <property type="entry name" value="ZnF_C2H2"/>
    <property type="match status" value="2"/>
</dbReference>
<feature type="compositionally biased region" description="Polar residues" evidence="15">
    <location>
        <begin position="48"/>
        <end position="66"/>
    </location>
</feature>
<dbReference type="GO" id="GO:0005737">
    <property type="term" value="C:cytoplasm"/>
    <property type="evidence" value="ECO:0007669"/>
    <property type="project" value="TreeGrafter"/>
</dbReference>
<keyword evidence="2" id="KW-0678">Repressor</keyword>
<evidence type="ECO:0000256" key="4">
    <source>
        <dbReference type="ARBA" id="ARBA00022737"/>
    </source>
</evidence>
<dbReference type="GO" id="GO:0008270">
    <property type="term" value="F:zinc ion binding"/>
    <property type="evidence" value="ECO:0007669"/>
    <property type="project" value="UniProtKB-KW"/>
</dbReference>
<reference evidence="17" key="1">
    <citation type="journal article" date="2021" name="Open Biol.">
        <title>Shared evolutionary footprints suggest mitochondrial oxidative damage underlies multiple complex I losses in fungi.</title>
        <authorList>
            <person name="Schikora-Tamarit M.A."/>
            <person name="Marcet-Houben M."/>
            <person name="Nosek J."/>
            <person name="Gabaldon T."/>
        </authorList>
    </citation>
    <scope>NUCLEOTIDE SEQUENCE</scope>
    <source>
        <strain evidence="17">NCAIM Y.01608</strain>
    </source>
</reference>
<dbReference type="GO" id="GO:0000978">
    <property type="term" value="F:RNA polymerase II cis-regulatory region sequence-specific DNA binding"/>
    <property type="evidence" value="ECO:0007669"/>
    <property type="project" value="TreeGrafter"/>
</dbReference>
<keyword evidence="4" id="KW-0677">Repeat</keyword>
<dbReference type="PROSITE" id="PS50157">
    <property type="entry name" value="ZINC_FINGER_C2H2_2"/>
    <property type="match status" value="2"/>
</dbReference>
<keyword evidence="5" id="KW-0863">Zinc-finger</keyword>
<keyword evidence="3" id="KW-0479">Metal-binding</keyword>
<comment type="caution">
    <text evidence="17">The sequence shown here is derived from an EMBL/GenBank/DDBJ whole genome shotgun (WGS) entry which is preliminary data.</text>
</comment>
<organism evidence="17 18">
    <name type="scientific">Ogataea polymorpha</name>
    <dbReference type="NCBI Taxonomy" id="460523"/>
    <lineage>
        <taxon>Eukaryota</taxon>
        <taxon>Fungi</taxon>
        <taxon>Dikarya</taxon>
        <taxon>Ascomycota</taxon>
        <taxon>Saccharomycotina</taxon>
        <taxon>Pichiomycetes</taxon>
        <taxon>Pichiales</taxon>
        <taxon>Pichiaceae</taxon>
        <taxon>Ogataea</taxon>
    </lineage>
</organism>
<evidence type="ECO:0000256" key="6">
    <source>
        <dbReference type="ARBA" id="ARBA00022833"/>
    </source>
</evidence>
<dbReference type="OrthoDB" id="654211at2759"/>
<feature type="region of interest" description="Disordered" evidence="15">
    <location>
        <begin position="1"/>
        <end position="84"/>
    </location>
</feature>
<evidence type="ECO:0000256" key="12">
    <source>
        <dbReference type="ARBA" id="ARBA00056233"/>
    </source>
</evidence>